<reference evidence="2" key="2">
    <citation type="submission" date="2017-01" db="EMBL/GenBank/DDBJ databases">
        <title>Genome sequencing and annotation of Geobacillus sp. 1017, a Hydrocarbon-Oxidizing Thermophilic Bacterium Isolated from a Heavy Oil Reservoir (China).</title>
        <authorList>
            <person name="Kadnikov V.V."/>
            <person name="Mardanov A.V."/>
            <person name="Poltaraus A.B."/>
            <person name="Sokolova D.S."/>
            <person name="Semenova E.M."/>
            <person name="Ravin N.V."/>
            <person name="Tourova T.P."/>
            <person name="Nazina T.N."/>
        </authorList>
    </citation>
    <scope>NUCLEOTIDE SEQUENCE [LARGE SCALE GENOMIC DNA]</scope>
    <source>
        <strain evidence="2">1017</strain>
    </source>
</reference>
<dbReference type="NCBIfam" id="TIGR01669">
    <property type="entry name" value="phage_XkdX"/>
    <property type="match status" value="1"/>
</dbReference>
<comment type="caution">
    <text evidence="1">The sequence shown here is derived from an EMBL/GenBank/DDBJ whole genome shotgun (WGS) entry which is preliminary data.</text>
</comment>
<dbReference type="AlphaFoldDB" id="A0A1Q5STR5"/>
<accession>A0A1Q5STR5</accession>
<dbReference type="EMBL" id="MQMG01000038">
    <property type="protein sequence ID" value="OKO91407.1"/>
    <property type="molecule type" value="Genomic_DNA"/>
</dbReference>
<sequence>MKSQFFDFYNTFYKMGYLTKDIVHEAAEWGVITLEEYKEITGEEFTA</sequence>
<organism evidence="1 2">
    <name type="scientific">Geobacillus proteiniphilus</name>
    <dbReference type="NCBI Taxonomy" id="860353"/>
    <lineage>
        <taxon>Bacteria</taxon>
        <taxon>Bacillati</taxon>
        <taxon>Bacillota</taxon>
        <taxon>Bacilli</taxon>
        <taxon>Bacillales</taxon>
        <taxon>Anoxybacillaceae</taxon>
        <taxon>Geobacillus</taxon>
    </lineage>
</organism>
<gene>
    <name evidence="1" type="ORF">BRO54_2684</name>
</gene>
<dbReference type="InterPro" id="IPR010022">
    <property type="entry name" value="XkdX"/>
</dbReference>
<reference evidence="1 2" key="1">
    <citation type="submission" date="2016-11" db="EMBL/GenBank/DDBJ databases">
        <authorList>
            <person name="Kadnikov V."/>
            <person name="Nazina T."/>
        </authorList>
    </citation>
    <scope>NUCLEOTIDE SEQUENCE [LARGE SCALE GENOMIC DNA]</scope>
    <source>
        <strain evidence="1 2">1017</strain>
    </source>
</reference>
<evidence type="ECO:0008006" key="3">
    <source>
        <dbReference type="Google" id="ProtNLM"/>
    </source>
</evidence>
<dbReference type="Pfam" id="PF09693">
    <property type="entry name" value="Phage_XkdX"/>
    <property type="match status" value="1"/>
</dbReference>
<dbReference type="RefSeq" id="WP_084544554.1">
    <property type="nucleotide sequence ID" value="NZ_MQMG01000038.1"/>
</dbReference>
<evidence type="ECO:0000313" key="1">
    <source>
        <dbReference type="EMBL" id="OKO91407.1"/>
    </source>
</evidence>
<evidence type="ECO:0000313" key="2">
    <source>
        <dbReference type="Proteomes" id="UP000186030"/>
    </source>
</evidence>
<protein>
    <recommendedName>
        <fullName evidence="3">XkdX family protein</fullName>
    </recommendedName>
</protein>
<name>A0A1Q5STR5_9BACL</name>
<dbReference type="Proteomes" id="UP000186030">
    <property type="component" value="Unassembled WGS sequence"/>
</dbReference>
<proteinExistence type="predicted"/>